<evidence type="ECO:0000259" key="5">
    <source>
        <dbReference type="PROSITE" id="PS50968"/>
    </source>
</evidence>
<dbReference type="GO" id="GO:0006086">
    <property type="term" value="P:pyruvate decarboxylation to acetyl-CoA"/>
    <property type="evidence" value="ECO:0007669"/>
    <property type="project" value="InterPro"/>
</dbReference>
<evidence type="ECO:0000313" key="6">
    <source>
        <dbReference type="EMBL" id="KXV79977.1"/>
    </source>
</evidence>
<comment type="cofactor">
    <cofactor evidence="1">
        <name>(R)-lipoate</name>
        <dbReference type="ChEBI" id="CHEBI:83088"/>
    </cofactor>
</comment>
<accession>A0A149VIG7</accession>
<dbReference type="Proteomes" id="UP000075538">
    <property type="component" value="Unassembled WGS sequence"/>
</dbReference>
<dbReference type="FunFam" id="2.40.50.100:FF:000010">
    <property type="entry name" value="Acetyltransferase component of pyruvate dehydrogenase complex"/>
    <property type="match status" value="1"/>
</dbReference>
<feature type="domain" description="Lipoyl-binding" evidence="5">
    <location>
        <begin position="2"/>
        <end position="78"/>
    </location>
</feature>
<dbReference type="InterPro" id="IPR003016">
    <property type="entry name" value="2-oxoA_DH_lipoyl-BS"/>
</dbReference>
<gene>
    <name evidence="6" type="ORF">AD953_00470</name>
</gene>
<organism evidence="6 7">
    <name type="scientific">Acetobacter malorum</name>
    <dbReference type="NCBI Taxonomy" id="178901"/>
    <lineage>
        <taxon>Bacteria</taxon>
        <taxon>Pseudomonadati</taxon>
        <taxon>Pseudomonadota</taxon>
        <taxon>Alphaproteobacteria</taxon>
        <taxon>Acetobacterales</taxon>
        <taxon>Acetobacteraceae</taxon>
        <taxon>Acetobacter</taxon>
    </lineage>
</organism>
<dbReference type="Gene3D" id="2.40.50.100">
    <property type="match status" value="1"/>
</dbReference>
<dbReference type="PANTHER" id="PTHR23151:SF90">
    <property type="entry name" value="DIHYDROLIPOYLLYSINE-RESIDUE ACETYLTRANSFERASE COMPONENT OF PYRUVATE DEHYDROGENASE COMPLEX, MITOCHONDRIAL-RELATED"/>
    <property type="match status" value="1"/>
</dbReference>
<protein>
    <recommendedName>
        <fullName evidence="5">Lipoyl-binding domain-containing protein</fullName>
    </recommendedName>
</protein>
<dbReference type="GO" id="GO:0045254">
    <property type="term" value="C:pyruvate dehydrogenase complex"/>
    <property type="evidence" value="ECO:0007669"/>
    <property type="project" value="InterPro"/>
</dbReference>
<dbReference type="Pfam" id="PF00364">
    <property type="entry name" value="Biotin_lipoyl"/>
    <property type="match status" value="1"/>
</dbReference>
<dbReference type="CDD" id="cd06849">
    <property type="entry name" value="lipoyl_domain"/>
    <property type="match status" value="1"/>
</dbReference>
<feature type="non-terminal residue" evidence="6">
    <location>
        <position position="137"/>
    </location>
</feature>
<dbReference type="InterPro" id="IPR045257">
    <property type="entry name" value="E2/Pdx1"/>
</dbReference>
<dbReference type="EMBL" id="LHZZ01000084">
    <property type="protein sequence ID" value="KXV79977.1"/>
    <property type="molecule type" value="Genomic_DNA"/>
</dbReference>
<evidence type="ECO:0000256" key="1">
    <source>
        <dbReference type="ARBA" id="ARBA00001938"/>
    </source>
</evidence>
<dbReference type="AlphaFoldDB" id="A0A149VIG7"/>
<evidence type="ECO:0000313" key="7">
    <source>
        <dbReference type="Proteomes" id="UP000075538"/>
    </source>
</evidence>
<proteinExistence type="predicted"/>
<feature type="compositionally biased region" description="Low complexity" evidence="4">
    <location>
        <begin position="102"/>
        <end position="129"/>
    </location>
</feature>
<feature type="region of interest" description="Disordered" evidence="4">
    <location>
        <begin position="88"/>
        <end position="137"/>
    </location>
</feature>
<dbReference type="RefSeq" id="WP_331711296.1">
    <property type="nucleotide sequence ID" value="NZ_LHZZ01000084.1"/>
</dbReference>
<evidence type="ECO:0000256" key="2">
    <source>
        <dbReference type="ARBA" id="ARBA00022823"/>
    </source>
</evidence>
<name>A0A149VIG7_9PROT</name>
<dbReference type="InterPro" id="IPR000089">
    <property type="entry name" value="Biotin_lipoyl"/>
</dbReference>
<dbReference type="PANTHER" id="PTHR23151">
    <property type="entry name" value="DIHYDROLIPOAMIDE ACETYL/SUCCINYL-TRANSFERASE-RELATED"/>
    <property type="match status" value="1"/>
</dbReference>
<dbReference type="PROSITE" id="PS50968">
    <property type="entry name" value="BIOTINYL_LIPOYL"/>
    <property type="match status" value="1"/>
</dbReference>
<evidence type="ECO:0000256" key="3">
    <source>
        <dbReference type="ARBA" id="ARBA00025211"/>
    </source>
</evidence>
<evidence type="ECO:0000256" key="4">
    <source>
        <dbReference type="SAM" id="MobiDB-lite"/>
    </source>
</evidence>
<dbReference type="SUPFAM" id="SSF51230">
    <property type="entry name" value="Single hybrid motif"/>
    <property type="match status" value="1"/>
</dbReference>
<keyword evidence="2" id="KW-0450">Lipoyl</keyword>
<comment type="function">
    <text evidence="3">The pyruvate dehydrogenase complex catalyzes the overall conversion of pyruvate to acetyl-CoA and CO(2). It contains multiple copies of three enzymatic components: pyruvate dehydrogenase (E1), dihydrolipoamide acetyltransferase (E2) and lipoamide dehydrogenase (E3).</text>
</comment>
<sequence>MAIELLMPALSPTMTEGTLARWVKAEGEKVAIGDVLAEIETDKATMEVEAIEDGILGRILVPEGTHEIAVNTPIAIMVAEGEAVPEAGAVKPQNSAPPAPATQPVTAPQGSAPASAPAAAPVAPVGQSATGKRIIAS</sequence>
<dbReference type="PROSITE" id="PS00189">
    <property type="entry name" value="LIPOYL"/>
    <property type="match status" value="1"/>
</dbReference>
<comment type="caution">
    <text evidence="6">The sequence shown here is derived from an EMBL/GenBank/DDBJ whole genome shotgun (WGS) entry which is preliminary data.</text>
</comment>
<dbReference type="InterPro" id="IPR011053">
    <property type="entry name" value="Single_hybrid_motif"/>
</dbReference>
<reference evidence="6 7" key="1">
    <citation type="submission" date="2015-06" db="EMBL/GenBank/DDBJ databases">
        <title>Improved classification and identification of acetic acid bacteria using matrix-assisted laser desorption/ionization time-of-flight mass spectrometry; Gluconobacter nephelii and Gluconobacter uchimurae are later heterotypic synonyms of Gluconobacter japonicus and Gluconobacter oxydans, respectively.</title>
        <authorList>
            <person name="Li L."/>
            <person name="Cleenwerck I."/>
            <person name="De Vuyst L."/>
            <person name="Vandamme P."/>
        </authorList>
    </citation>
    <scope>NUCLEOTIDE SEQUENCE [LARGE SCALE GENOMIC DNA]</scope>
    <source>
        <strain evidence="6 7">LMG 1604</strain>
    </source>
</reference>